<evidence type="ECO:0000259" key="2">
    <source>
        <dbReference type="Pfam" id="PF09423"/>
    </source>
</evidence>
<dbReference type="OrthoDB" id="9763616at2"/>
<dbReference type="KEGG" id="ttf:THTE_1489"/>
<dbReference type="Pfam" id="PF09423">
    <property type="entry name" value="PhoD"/>
    <property type="match status" value="1"/>
</dbReference>
<protein>
    <submittedName>
        <fullName evidence="4">Phosphodiesterase/alkaline phosphatase D-like protein</fullName>
    </submittedName>
</protein>
<proteinExistence type="predicted"/>
<sequence length="496" mass="55379">MVSFKSSCILPAAAAMVVCAAGLSAQSQEKPEHQQLSRGDLATTLAIFNLWGEQPREKQEVVRFAYEFLQQRPRGTVAELVDQPEFQRLCREAGLTHLGGPMLGCVARDGVRVWLRTLGPAEVVVEMEVDGQLRRFGPVAATRETEFTAVVPVTGLPPGRVLPYRVLINGKPAKIPETAVIRTLSEDAKRLRIAFGSCMHRWGLGNPQLSAQIRSREPAALLLIGDTAAQDRDNHLGLHRVDYLVRDLTPAWQQLVAEVPVYVTWDDHDYFNNDKWGVPKGFSDADRQGVWEVFRQCWNNPAYGLGRGGVFLSTRIGPCDIIMTDNRFFREKGNFLGKEQMAWLKEQLHAAKGPFVILSCGTMWSDYVSNGKDSWGVFDPEGREEIFRFVEENRIGGVLLISGDRHGARGFTIPRPNGFQFYEFEGASLGGRSGPPARQPNWSTQLYGISGVYAFSEFDFDATKADPEVTFRLFSETGKLLYELTLPRSQLTPPAR</sequence>
<gene>
    <name evidence="4" type="ORF">THTE_1489</name>
</gene>
<dbReference type="AlphaFoldDB" id="A0A286RDP9"/>
<dbReference type="PANTHER" id="PTHR33987">
    <property type="entry name" value="CALCINEURIN-LIKE METALLO-PHOSPHOESTERASE SUPERFAMILY PROTEIN"/>
    <property type="match status" value="1"/>
</dbReference>
<evidence type="ECO:0000313" key="4">
    <source>
        <dbReference type="EMBL" id="ASV74091.1"/>
    </source>
</evidence>
<dbReference type="EMBL" id="CP018477">
    <property type="protein sequence ID" value="ASV74091.1"/>
    <property type="molecule type" value="Genomic_DNA"/>
</dbReference>
<accession>A0A286RDP9</accession>
<keyword evidence="1" id="KW-0732">Signal</keyword>
<feature type="domain" description="PhoD-like phosphatase metallophosphatase" evidence="2">
    <location>
        <begin position="326"/>
        <end position="439"/>
    </location>
</feature>
<dbReference type="Pfam" id="PF25077">
    <property type="entry name" value="DUF7800"/>
    <property type="match status" value="1"/>
</dbReference>
<dbReference type="PANTHER" id="PTHR33987:SF1">
    <property type="entry name" value="CALCINEURIN-LIKE METALLO-PHOSPHOESTERASE SUPERFAMILY PROTEIN"/>
    <property type="match status" value="1"/>
</dbReference>
<evidence type="ECO:0000313" key="5">
    <source>
        <dbReference type="Proteomes" id="UP000215086"/>
    </source>
</evidence>
<organism evidence="4 5">
    <name type="scientific">Thermogutta terrifontis</name>
    <dbReference type="NCBI Taxonomy" id="1331910"/>
    <lineage>
        <taxon>Bacteria</taxon>
        <taxon>Pseudomonadati</taxon>
        <taxon>Planctomycetota</taxon>
        <taxon>Planctomycetia</taxon>
        <taxon>Pirellulales</taxon>
        <taxon>Thermoguttaceae</taxon>
        <taxon>Thermogutta</taxon>
    </lineage>
</organism>
<dbReference type="SUPFAM" id="SSF56300">
    <property type="entry name" value="Metallo-dependent phosphatases"/>
    <property type="match status" value="1"/>
</dbReference>
<dbReference type="InterPro" id="IPR029052">
    <property type="entry name" value="Metallo-depent_PP-like"/>
</dbReference>
<name>A0A286RDP9_9BACT</name>
<dbReference type="InterPro" id="IPR018946">
    <property type="entry name" value="PhoD-like_MPP"/>
</dbReference>
<evidence type="ECO:0000256" key="1">
    <source>
        <dbReference type="SAM" id="SignalP"/>
    </source>
</evidence>
<feature type="chain" id="PRO_5012832167" evidence="1">
    <location>
        <begin position="21"/>
        <end position="496"/>
    </location>
</feature>
<feature type="domain" description="DUF7800" evidence="3">
    <location>
        <begin position="99"/>
        <end position="173"/>
    </location>
</feature>
<dbReference type="Gene3D" id="3.60.21.70">
    <property type="entry name" value="PhoD-like phosphatase"/>
    <property type="match status" value="1"/>
</dbReference>
<dbReference type="RefSeq" id="WP_095414514.1">
    <property type="nucleotide sequence ID" value="NZ_CP018477.1"/>
</dbReference>
<dbReference type="InterPro" id="IPR038607">
    <property type="entry name" value="PhoD-like_sf"/>
</dbReference>
<feature type="signal peptide" evidence="1">
    <location>
        <begin position="1"/>
        <end position="20"/>
    </location>
</feature>
<dbReference type="InterPro" id="IPR056702">
    <property type="entry name" value="DUF7800"/>
</dbReference>
<evidence type="ECO:0000259" key="3">
    <source>
        <dbReference type="Pfam" id="PF25077"/>
    </source>
</evidence>
<reference evidence="4 5" key="1">
    <citation type="journal article" name="Front. Microbiol.">
        <title>Sugar Metabolism of the First Thermophilic Planctomycete Thermogutta terrifontis: Comparative Genomic and Transcriptomic Approaches.</title>
        <authorList>
            <person name="Elcheninov A.G."/>
            <person name="Menzel P."/>
            <person name="Gudbergsdottir S.R."/>
            <person name="Slesarev A.I."/>
            <person name="Kadnikov V.V."/>
            <person name="Krogh A."/>
            <person name="Bonch-Osmolovskaya E.A."/>
            <person name="Peng X."/>
            <person name="Kublanov I.V."/>
        </authorList>
    </citation>
    <scope>NUCLEOTIDE SEQUENCE [LARGE SCALE GENOMIC DNA]</scope>
    <source>
        <strain evidence="4 5">R1</strain>
    </source>
</reference>
<keyword evidence="5" id="KW-1185">Reference proteome</keyword>
<dbReference type="CDD" id="cd07389">
    <property type="entry name" value="MPP_PhoD"/>
    <property type="match status" value="1"/>
</dbReference>
<dbReference type="Proteomes" id="UP000215086">
    <property type="component" value="Chromosome"/>
</dbReference>